<accession>A0AAE0BZ17</accession>
<dbReference type="EMBL" id="LGRX02031815">
    <property type="protein sequence ID" value="KAK3244475.1"/>
    <property type="molecule type" value="Genomic_DNA"/>
</dbReference>
<organism evidence="1 2">
    <name type="scientific">Cymbomonas tetramitiformis</name>
    <dbReference type="NCBI Taxonomy" id="36881"/>
    <lineage>
        <taxon>Eukaryota</taxon>
        <taxon>Viridiplantae</taxon>
        <taxon>Chlorophyta</taxon>
        <taxon>Pyramimonadophyceae</taxon>
        <taxon>Pyramimonadales</taxon>
        <taxon>Pyramimonadaceae</taxon>
        <taxon>Cymbomonas</taxon>
    </lineage>
</organism>
<dbReference type="AlphaFoldDB" id="A0AAE0BZ17"/>
<comment type="caution">
    <text evidence="1">The sequence shown here is derived from an EMBL/GenBank/DDBJ whole genome shotgun (WGS) entry which is preliminary data.</text>
</comment>
<dbReference type="Proteomes" id="UP001190700">
    <property type="component" value="Unassembled WGS sequence"/>
</dbReference>
<reference evidence="1 2" key="1">
    <citation type="journal article" date="2015" name="Genome Biol. Evol.">
        <title>Comparative Genomics of a Bacterivorous Green Alga Reveals Evolutionary Causalities and Consequences of Phago-Mixotrophic Mode of Nutrition.</title>
        <authorList>
            <person name="Burns J.A."/>
            <person name="Paasch A."/>
            <person name="Narechania A."/>
            <person name="Kim E."/>
        </authorList>
    </citation>
    <scope>NUCLEOTIDE SEQUENCE [LARGE SCALE GENOMIC DNA]</scope>
    <source>
        <strain evidence="1 2">PLY_AMNH</strain>
    </source>
</reference>
<proteinExistence type="predicted"/>
<sequence length="77" mass="8652">MAEESSIVAHSGFDIKADVSFNVRSQFLFTLLSQLKSSVAQRSLNAGLHVELTVFCKYFKYPRAHPGFSLLWFTSPP</sequence>
<evidence type="ECO:0000313" key="1">
    <source>
        <dbReference type="EMBL" id="KAK3244475.1"/>
    </source>
</evidence>
<protein>
    <submittedName>
        <fullName evidence="1">Uncharacterized protein</fullName>
    </submittedName>
</protein>
<gene>
    <name evidence="1" type="ORF">CYMTET_45913</name>
</gene>
<name>A0AAE0BZ17_9CHLO</name>
<keyword evidence="2" id="KW-1185">Reference proteome</keyword>
<evidence type="ECO:0000313" key="2">
    <source>
        <dbReference type="Proteomes" id="UP001190700"/>
    </source>
</evidence>